<gene>
    <name evidence="2" type="ORF">GCM10010358_80550</name>
</gene>
<name>A0A918P3Y6_9ACTN</name>
<evidence type="ECO:0000256" key="1">
    <source>
        <dbReference type="SAM" id="MobiDB-lite"/>
    </source>
</evidence>
<keyword evidence="3" id="KW-1185">Reference proteome</keyword>
<organism evidence="2 3">
    <name type="scientific">Streptomyces minutiscleroticus</name>
    <dbReference type="NCBI Taxonomy" id="68238"/>
    <lineage>
        <taxon>Bacteria</taxon>
        <taxon>Bacillati</taxon>
        <taxon>Actinomycetota</taxon>
        <taxon>Actinomycetes</taxon>
        <taxon>Kitasatosporales</taxon>
        <taxon>Streptomycetaceae</taxon>
        <taxon>Streptomyces</taxon>
    </lineage>
</organism>
<reference evidence="2" key="1">
    <citation type="journal article" date="2014" name="Int. J. Syst. Evol. Microbiol.">
        <title>Complete genome sequence of Corynebacterium casei LMG S-19264T (=DSM 44701T), isolated from a smear-ripened cheese.</title>
        <authorList>
            <consortium name="US DOE Joint Genome Institute (JGI-PGF)"/>
            <person name="Walter F."/>
            <person name="Albersmeier A."/>
            <person name="Kalinowski J."/>
            <person name="Ruckert C."/>
        </authorList>
    </citation>
    <scope>NUCLEOTIDE SEQUENCE</scope>
    <source>
        <strain evidence="2">JCM 4790</strain>
    </source>
</reference>
<reference evidence="2" key="2">
    <citation type="submission" date="2020-09" db="EMBL/GenBank/DDBJ databases">
        <authorList>
            <person name="Sun Q."/>
            <person name="Ohkuma M."/>
        </authorList>
    </citation>
    <scope>NUCLEOTIDE SEQUENCE</scope>
    <source>
        <strain evidence="2">JCM 4790</strain>
    </source>
</reference>
<dbReference type="Proteomes" id="UP000619244">
    <property type="component" value="Unassembled WGS sequence"/>
</dbReference>
<proteinExistence type="predicted"/>
<sequence length="754" mass="83182">MSDASFDSPQPEPGPLPDESTAQQSNGVDGNWLTRRWRPSTDVPSSPPSTSDSPVSPYPMPPSPSESIQDRPQLRETAGGDTHLHGDVDVVAGVIEELNLQTRTQDLLDGIVIDRKQFLGQPFVRSAHWDSAWNQTVDPISGRLRQPVTIIVAPRSCGSTTFALRLLTEHTVDHASVIKLEADWNTPSTGRLPFEKEHAYQLDLKHPENDQPSADFLDALSQHATRLRGLRSHLVLTVAQTLWKDHRLGDRDGIHVIHLREAPDAERMVTAHLRAHGYDELTTSLLSFPKATAALRGLTAVAAMQAARTAVLAWKEHSRLSQQPAWADGPSEPQMSLEERITAALTDWRDRLDELFGDITSTRNPDNPSLPVEDRCLLIALAVRQSAPMPDVARSAAALLKDIGHAPVLPGATAGSGVIPSVLAGRGLRRRIQDVGARVDMQDTVVFDRPTYGRAVLEYVWDNYDVMREPLLTWLLATAQSADPDDRAMDALAQLTMRHGTMDYLITLGDLARTDHPEVLGTVMESAVRNEHIGRLAWEALYRWAEQDGYAPTVIALCRRILEDSSAASADTRRAMVRLRRVAHKAGDNSVRQRVLDAFEALVQQPTAAQRLVDEVRGWQHGKVSARSGTLAFLALMSAERDGTPWLASAPPPGIDVQRAVHDLLSSPETTAEVISRLTVWIRASATDSDAYTRLRDQLLPALRGHKMFDAGMSLMQELRDISTTEGVSVADDFYDHLVDNRLHNVFPRPGDNT</sequence>
<evidence type="ECO:0000313" key="2">
    <source>
        <dbReference type="EMBL" id="GGY16832.1"/>
    </source>
</evidence>
<accession>A0A918P3Y6</accession>
<dbReference type="EMBL" id="BMVU01000112">
    <property type="protein sequence ID" value="GGY16832.1"/>
    <property type="molecule type" value="Genomic_DNA"/>
</dbReference>
<evidence type="ECO:0000313" key="3">
    <source>
        <dbReference type="Proteomes" id="UP000619244"/>
    </source>
</evidence>
<protein>
    <submittedName>
        <fullName evidence="2">Uncharacterized protein</fullName>
    </submittedName>
</protein>
<feature type="compositionally biased region" description="Low complexity" evidence="1">
    <location>
        <begin position="40"/>
        <end position="55"/>
    </location>
</feature>
<dbReference type="RefSeq" id="WP_229919929.1">
    <property type="nucleotide sequence ID" value="NZ_BMVU01000112.1"/>
</dbReference>
<feature type="region of interest" description="Disordered" evidence="1">
    <location>
        <begin position="1"/>
        <end position="85"/>
    </location>
</feature>
<comment type="caution">
    <text evidence="2">The sequence shown here is derived from an EMBL/GenBank/DDBJ whole genome shotgun (WGS) entry which is preliminary data.</text>
</comment>
<dbReference type="AlphaFoldDB" id="A0A918P3Y6"/>